<accession>A0A0V0SI24</accession>
<evidence type="ECO:0000313" key="2">
    <source>
        <dbReference type="Proteomes" id="UP000054630"/>
    </source>
</evidence>
<protein>
    <submittedName>
        <fullName evidence="1">Uncharacterized protein</fullName>
    </submittedName>
</protein>
<dbReference type="AlphaFoldDB" id="A0A0V0SI24"/>
<name>A0A0V0SI24_9BILA</name>
<gene>
    <name evidence="1" type="ORF">T07_1521</name>
</gene>
<dbReference type="EMBL" id="JYDL01000009">
    <property type="protein sequence ID" value="KRX26083.1"/>
    <property type="molecule type" value="Genomic_DNA"/>
</dbReference>
<reference evidence="1 2" key="1">
    <citation type="submission" date="2015-01" db="EMBL/GenBank/DDBJ databases">
        <title>Evolution of Trichinella species and genotypes.</title>
        <authorList>
            <person name="Korhonen P.K."/>
            <person name="Edoardo P."/>
            <person name="Giuseppe L.R."/>
            <person name="Gasser R.B."/>
        </authorList>
    </citation>
    <scope>NUCLEOTIDE SEQUENCE [LARGE SCALE GENOMIC DNA]</scope>
    <source>
        <strain evidence="1">ISS37</strain>
    </source>
</reference>
<keyword evidence="2" id="KW-1185">Reference proteome</keyword>
<dbReference type="Proteomes" id="UP000054630">
    <property type="component" value="Unassembled WGS sequence"/>
</dbReference>
<organism evidence="1 2">
    <name type="scientific">Trichinella nelsoni</name>
    <dbReference type="NCBI Taxonomy" id="6336"/>
    <lineage>
        <taxon>Eukaryota</taxon>
        <taxon>Metazoa</taxon>
        <taxon>Ecdysozoa</taxon>
        <taxon>Nematoda</taxon>
        <taxon>Enoplea</taxon>
        <taxon>Dorylaimia</taxon>
        <taxon>Trichinellida</taxon>
        <taxon>Trichinellidae</taxon>
        <taxon>Trichinella</taxon>
    </lineage>
</organism>
<evidence type="ECO:0000313" key="1">
    <source>
        <dbReference type="EMBL" id="KRX26083.1"/>
    </source>
</evidence>
<sequence>MQPKIFVPNEQQSNEWWCGKIVRQRQAIYFSKLKEKLKQRMLTGTTIHFTRKVEDANGENVFYSFQTTKRPCFNIACIN</sequence>
<proteinExistence type="predicted"/>
<comment type="caution">
    <text evidence="1">The sequence shown here is derived from an EMBL/GenBank/DDBJ whole genome shotgun (WGS) entry which is preliminary data.</text>
</comment>